<evidence type="ECO:0000313" key="3">
    <source>
        <dbReference type="Proteomes" id="UP001271890"/>
    </source>
</evidence>
<dbReference type="InterPro" id="IPR028208">
    <property type="entry name" value="Effector_pro_NleD-like"/>
</dbReference>
<name>A0ABU4S9J6_9GAMM</name>
<reference evidence="3" key="1">
    <citation type="journal article" date="2024" name="Toxins">
        <title>Genome Sequence Analysis of Native Xenorhabdus Strains Isolated from Entomopathogenic Nematodes in Argentina.</title>
        <authorList>
            <person name="Palma L."/>
            <person name="Frizzo L."/>
            <person name="Kaiser S."/>
            <person name="Berry C."/>
            <person name="Caballero P."/>
            <person name="Bode H.B."/>
            <person name="Del Valle E.E."/>
        </authorList>
    </citation>
    <scope>NUCLEOTIDE SEQUENCE [LARGE SCALE GENOMIC DNA]</scope>
    <source>
        <strain evidence="3">12</strain>
    </source>
</reference>
<sequence>MRRPISMRRPMSQNLSPLPTLEQPNLTLGPVIQHLIRCSSVGFFRHNKQLSFVGHDKANYQLVAQAFKKIESTHSGARLLESIRYISRLKSKNIVIHLDYDKNPYVKPNYFDDAHNRRGTGSEFHCYLPSLKPIYDSNYSNDMTLEQFYACIVYHELLHVFHNLKGNRLVVMPSDPHSSASSNVLLEEARTVGLGSFSDEEFSENKFRKEIKVPLRTSYQSSDTLIHDDNTGSKSFDSSPEELHPLLPHQTPKL</sequence>
<dbReference type="EMBL" id="VCDN01000031">
    <property type="protein sequence ID" value="MDX7987483.1"/>
    <property type="molecule type" value="Genomic_DNA"/>
</dbReference>
<gene>
    <name evidence="2" type="ORF">FE392_09090</name>
</gene>
<accession>A0ABU4S9J6</accession>
<proteinExistence type="predicted"/>
<dbReference type="Proteomes" id="UP001271890">
    <property type="component" value="Unassembled WGS sequence"/>
</dbReference>
<comment type="caution">
    <text evidence="2">The sequence shown here is derived from an EMBL/GenBank/DDBJ whole genome shotgun (WGS) entry which is preliminary data.</text>
</comment>
<organism evidence="2 3">
    <name type="scientific">Xenorhabdus santafensis</name>
    <dbReference type="NCBI Taxonomy" id="2582833"/>
    <lineage>
        <taxon>Bacteria</taxon>
        <taxon>Pseudomonadati</taxon>
        <taxon>Pseudomonadota</taxon>
        <taxon>Gammaproteobacteria</taxon>
        <taxon>Enterobacterales</taxon>
        <taxon>Morganellaceae</taxon>
        <taxon>Xenorhabdus</taxon>
    </lineage>
</organism>
<dbReference type="Pfam" id="PF14891">
    <property type="entry name" value="Peptidase_M91"/>
    <property type="match status" value="1"/>
</dbReference>
<evidence type="ECO:0000313" key="2">
    <source>
        <dbReference type="EMBL" id="MDX7987483.1"/>
    </source>
</evidence>
<protein>
    <submittedName>
        <fullName evidence="2">T3SS effector protein NleD</fullName>
    </submittedName>
</protein>
<evidence type="ECO:0000256" key="1">
    <source>
        <dbReference type="SAM" id="MobiDB-lite"/>
    </source>
</evidence>
<keyword evidence="3" id="KW-1185">Reference proteome</keyword>
<feature type="region of interest" description="Disordered" evidence="1">
    <location>
        <begin position="222"/>
        <end position="254"/>
    </location>
</feature>